<dbReference type="SFLD" id="SFLDS00019">
    <property type="entry name" value="Glutathione_Transferase_(cytos"/>
    <property type="match status" value="1"/>
</dbReference>
<evidence type="ECO:0000256" key="2">
    <source>
        <dbReference type="ARBA" id="ARBA00022679"/>
    </source>
</evidence>
<dbReference type="PANTHER" id="PTHR43968:SF6">
    <property type="entry name" value="GLUTATHIONE S-TRANSFERASE OMEGA"/>
    <property type="match status" value="1"/>
</dbReference>
<evidence type="ECO:0000313" key="7">
    <source>
        <dbReference type="Proteomes" id="UP001143486"/>
    </source>
</evidence>
<feature type="domain" description="GST C-terminal" evidence="5">
    <location>
        <begin position="88"/>
        <end position="210"/>
    </location>
</feature>
<evidence type="ECO:0000259" key="4">
    <source>
        <dbReference type="PROSITE" id="PS50404"/>
    </source>
</evidence>
<dbReference type="EMBL" id="BSFE01000017">
    <property type="protein sequence ID" value="GLK53975.1"/>
    <property type="molecule type" value="Genomic_DNA"/>
</dbReference>
<keyword evidence="2" id="KW-0808">Transferase</keyword>
<feature type="domain" description="GST N-terminal" evidence="4">
    <location>
        <begin position="6"/>
        <end position="84"/>
    </location>
</feature>
<dbReference type="SUPFAM" id="SSF47616">
    <property type="entry name" value="GST C-terminal domain-like"/>
    <property type="match status" value="1"/>
</dbReference>
<protein>
    <recommendedName>
        <fullName evidence="1">glutathione transferase</fullName>
        <ecNumber evidence="1">2.5.1.18</ecNumber>
    </recommendedName>
</protein>
<dbReference type="SUPFAM" id="SSF52833">
    <property type="entry name" value="Thioredoxin-like"/>
    <property type="match status" value="1"/>
</dbReference>
<evidence type="ECO:0000313" key="6">
    <source>
        <dbReference type="EMBL" id="GLK53975.1"/>
    </source>
</evidence>
<comment type="catalytic activity">
    <reaction evidence="3">
        <text>RX + glutathione = an S-substituted glutathione + a halide anion + H(+)</text>
        <dbReference type="Rhea" id="RHEA:16437"/>
        <dbReference type="ChEBI" id="CHEBI:15378"/>
        <dbReference type="ChEBI" id="CHEBI:16042"/>
        <dbReference type="ChEBI" id="CHEBI:17792"/>
        <dbReference type="ChEBI" id="CHEBI:57925"/>
        <dbReference type="ChEBI" id="CHEBI:90779"/>
        <dbReference type="EC" id="2.5.1.18"/>
    </reaction>
</comment>
<dbReference type="InterPro" id="IPR036249">
    <property type="entry name" value="Thioredoxin-like_sf"/>
</dbReference>
<dbReference type="Gene3D" id="1.20.1050.10">
    <property type="match status" value="1"/>
</dbReference>
<dbReference type="Gene3D" id="3.40.30.10">
    <property type="entry name" value="Glutaredoxin"/>
    <property type="match status" value="1"/>
</dbReference>
<dbReference type="SFLD" id="SFLDG01152">
    <property type="entry name" value="Main.3:_Omega-_and_Tau-like"/>
    <property type="match status" value="1"/>
</dbReference>
<dbReference type="CDD" id="cd00570">
    <property type="entry name" value="GST_N_family"/>
    <property type="match status" value="1"/>
</dbReference>
<evidence type="ECO:0000259" key="5">
    <source>
        <dbReference type="PROSITE" id="PS50405"/>
    </source>
</evidence>
<organism evidence="6 7">
    <name type="scientific">Maricaulis virginensis</name>
    <dbReference type="NCBI Taxonomy" id="144022"/>
    <lineage>
        <taxon>Bacteria</taxon>
        <taxon>Pseudomonadati</taxon>
        <taxon>Pseudomonadota</taxon>
        <taxon>Alphaproteobacteria</taxon>
        <taxon>Maricaulales</taxon>
        <taxon>Maricaulaceae</taxon>
        <taxon>Maricaulis</taxon>
    </lineage>
</organism>
<dbReference type="InterPro" id="IPR010987">
    <property type="entry name" value="Glutathione-S-Trfase_C-like"/>
</dbReference>
<dbReference type="InterPro" id="IPR004045">
    <property type="entry name" value="Glutathione_S-Trfase_N"/>
</dbReference>
<dbReference type="RefSeq" id="WP_271188310.1">
    <property type="nucleotide sequence ID" value="NZ_BSFE01000017.1"/>
</dbReference>
<name>A0A9W6IRF8_9PROT</name>
<sequence length="229" mass="25571">MTDARPRLRLISHKLCPYVQRAAIALAEKKIPFERVDIDLAEKPGWFLDISPLGKVPVLLVDDTPIFESAVILEYIEDTLAPALHPRDPLERARHRSWIEFGSAQLNLIAGLYNAPDRKAFQDKADALSLGFARLEGVLGEGPYFAGETFSLVDAVYGPVFRYFDTFDAIGEFGIFTGLEKVTRWREALAERASVREAVSGEYPERLRAFLIGRGSYISTLLKANAELA</sequence>
<keyword evidence="7" id="KW-1185">Reference proteome</keyword>
<dbReference type="SFLD" id="SFLDG00358">
    <property type="entry name" value="Main_(cytGST)"/>
    <property type="match status" value="1"/>
</dbReference>
<gene>
    <name evidence="6" type="ORF">GCM10017621_34830</name>
</gene>
<dbReference type="InterPro" id="IPR036282">
    <property type="entry name" value="Glutathione-S-Trfase_C_sf"/>
</dbReference>
<dbReference type="InterPro" id="IPR045073">
    <property type="entry name" value="Omega/Tau-like"/>
</dbReference>
<dbReference type="EC" id="2.5.1.18" evidence="1"/>
<evidence type="ECO:0000256" key="1">
    <source>
        <dbReference type="ARBA" id="ARBA00012452"/>
    </source>
</evidence>
<dbReference type="AlphaFoldDB" id="A0A9W6IRF8"/>
<dbReference type="Pfam" id="PF13409">
    <property type="entry name" value="GST_N_2"/>
    <property type="match status" value="1"/>
</dbReference>
<evidence type="ECO:0000256" key="3">
    <source>
        <dbReference type="ARBA" id="ARBA00047960"/>
    </source>
</evidence>
<accession>A0A9W6IRF8</accession>
<dbReference type="Pfam" id="PF13410">
    <property type="entry name" value="GST_C_2"/>
    <property type="match status" value="1"/>
</dbReference>
<proteinExistence type="predicted"/>
<dbReference type="InterPro" id="IPR050983">
    <property type="entry name" value="GST_Omega/HSP26"/>
</dbReference>
<dbReference type="PANTHER" id="PTHR43968">
    <property type="match status" value="1"/>
</dbReference>
<dbReference type="GO" id="GO:0004364">
    <property type="term" value="F:glutathione transferase activity"/>
    <property type="evidence" value="ECO:0007669"/>
    <property type="project" value="UniProtKB-EC"/>
</dbReference>
<dbReference type="CDD" id="cd00299">
    <property type="entry name" value="GST_C_family"/>
    <property type="match status" value="1"/>
</dbReference>
<comment type="caution">
    <text evidence="6">The sequence shown here is derived from an EMBL/GenBank/DDBJ whole genome shotgun (WGS) entry which is preliminary data.</text>
</comment>
<dbReference type="PROSITE" id="PS50405">
    <property type="entry name" value="GST_CTER"/>
    <property type="match status" value="1"/>
</dbReference>
<dbReference type="Proteomes" id="UP001143486">
    <property type="component" value="Unassembled WGS sequence"/>
</dbReference>
<dbReference type="InterPro" id="IPR040079">
    <property type="entry name" value="Glutathione_S-Trfase"/>
</dbReference>
<reference evidence="6" key="2">
    <citation type="submission" date="2023-01" db="EMBL/GenBank/DDBJ databases">
        <authorList>
            <person name="Sun Q."/>
            <person name="Evtushenko L."/>
        </authorList>
    </citation>
    <scope>NUCLEOTIDE SEQUENCE</scope>
    <source>
        <strain evidence="6">VKM B-1513</strain>
    </source>
</reference>
<dbReference type="GO" id="GO:0005737">
    <property type="term" value="C:cytoplasm"/>
    <property type="evidence" value="ECO:0007669"/>
    <property type="project" value="TreeGrafter"/>
</dbReference>
<reference evidence="6" key="1">
    <citation type="journal article" date="2014" name="Int. J. Syst. Evol. Microbiol.">
        <title>Complete genome sequence of Corynebacterium casei LMG S-19264T (=DSM 44701T), isolated from a smear-ripened cheese.</title>
        <authorList>
            <consortium name="US DOE Joint Genome Institute (JGI-PGF)"/>
            <person name="Walter F."/>
            <person name="Albersmeier A."/>
            <person name="Kalinowski J."/>
            <person name="Ruckert C."/>
        </authorList>
    </citation>
    <scope>NUCLEOTIDE SEQUENCE</scope>
    <source>
        <strain evidence="6">VKM B-1513</strain>
    </source>
</reference>
<dbReference type="PROSITE" id="PS50404">
    <property type="entry name" value="GST_NTER"/>
    <property type="match status" value="1"/>
</dbReference>